<keyword evidence="7" id="KW-0686">Riboflavin biosynthesis</keyword>
<dbReference type="NCBIfam" id="TIGR00187">
    <property type="entry name" value="ribE"/>
    <property type="match status" value="1"/>
</dbReference>
<evidence type="ECO:0000256" key="8">
    <source>
        <dbReference type="ARBA" id="ARBA00022679"/>
    </source>
</evidence>
<dbReference type="EC" id="2.5.1.9" evidence="5 10"/>
<dbReference type="FunFam" id="2.40.30.20:FF:000003">
    <property type="entry name" value="Riboflavin synthase, alpha subunit"/>
    <property type="match status" value="1"/>
</dbReference>
<evidence type="ECO:0000256" key="3">
    <source>
        <dbReference type="ARBA" id="ARBA00004887"/>
    </source>
</evidence>
<dbReference type="FunFam" id="2.40.30.20:FF:000004">
    <property type="entry name" value="Riboflavin synthase, alpha subunit"/>
    <property type="match status" value="1"/>
</dbReference>
<dbReference type="InterPro" id="IPR017938">
    <property type="entry name" value="Riboflavin_synthase-like_b-brl"/>
</dbReference>
<evidence type="ECO:0000256" key="6">
    <source>
        <dbReference type="ARBA" id="ARBA00013950"/>
    </source>
</evidence>
<feature type="domain" description="Lumazine-binding" evidence="12">
    <location>
        <begin position="1"/>
        <end position="96"/>
    </location>
</feature>
<dbReference type="Gene3D" id="2.40.30.20">
    <property type="match status" value="2"/>
</dbReference>
<keyword evidence="14" id="KW-1185">Reference proteome</keyword>
<dbReference type="InterPro" id="IPR026017">
    <property type="entry name" value="Lumazine-bd_dom"/>
</dbReference>
<evidence type="ECO:0000313" key="14">
    <source>
        <dbReference type="Proteomes" id="UP000317155"/>
    </source>
</evidence>
<reference evidence="13 14" key="1">
    <citation type="submission" date="2019-07" db="EMBL/GenBank/DDBJ databases">
        <title>Insights of Desulfuromonas acetexigens electromicrobiology.</title>
        <authorList>
            <person name="Katuri K."/>
            <person name="Sapireddy V."/>
            <person name="Shaw D.R."/>
            <person name="Saikaly P."/>
        </authorList>
    </citation>
    <scope>NUCLEOTIDE SEQUENCE [LARGE SCALE GENOMIC DNA]</scope>
    <source>
        <strain evidence="13 14">2873</strain>
    </source>
</reference>
<dbReference type="AlphaFoldDB" id="A0A550JHC4"/>
<comment type="catalytic activity">
    <reaction evidence="1">
        <text>2 6,7-dimethyl-8-(1-D-ribityl)lumazine + H(+) = 5-amino-6-(D-ribitylamino)uracil + riboflavin</text>
        <dbReference type="Rhea" id="RHEA:20772"/>
        <dbReference type="ChEBI" id="CHEBI:15378"/>
        <dbReference type="ChEBI" id="CHEBI:15934"/>
        <dbReference type="ChEBI" id="CHEBI:57986"/>
        <dbReference type="ChEBI" id="CHEBI:58201"/>
        <dbReference type="EC" id="2.5.1.9"/>
    </reaction>
</comment>
<feature type="repeat" description="Lumazine-binding" evidence="11">
    <location>
        <begin position="97"/>
        <end position="193"/>
    </location>
</feature>
<dbReference type="CDD" id="cd00402">
    <property type="entry name" value="Riboflavin_synthase_like"/>
    <property type="match status" value="1"/>
</dbReference>
<proteinExistence type="predicted"/>
<evidence type="ECO:0000256" key="4">
    <source>
        <dbReference type="ARBA" id="ARBA00011233"/>
    </source>
</evidence>
<dbReference type="EMBL" id="VJVV01000003">
    <property type="protein sequence ID" value="TRO82621.1"/>
    <property type="molecule type" value="Genomic_DNA"/>
</dbReference>
<dbReference type="InterPro" id="IPR023366">
    <property type="entry name" value="ATP_synth_asu-like_sf"/>
</dbReference>
<dbReference type="GO" id="GO:0004746">
    <property type="term" value="F:riboflavin synthase activity"/>
    <property type="evidence" value="ECO:0007669"/>
    <property type="project" value="UniProtKB-UniRule"/>
</dbReference>
<evidence type="ECO:0000256" key="2">
    <source>
        <dbReference type="ARBA" id="ARBA00002803"/>
    </source>
</evidence>
<evidence type="ECO:0000256" key="7">
    <source>
        <dbReference type="ARBA" id="ARBA00022619"/>
    </source>
</evidence>
<keyword evidence="9" id="KW-0677">Repeat</keyword>
<evidence type="ECO:0000313" key="13">
    <source>
        <dbReference type="EMBL" id="TRO82621.1"/>
    </source>
</evidence>
<accession>A0A550JHC4</accession>
<gene>
    <name evidence="13" type="ORF">FL622_05385</name>
</gene>
<evidence type="ECO:0000256" key="9">
    <source>
        <dbReference type="ARBA" id="ARBA00022737"/>
    </source>
</evidence>
<sequence>MFTGLIEDLGTVRELRKGSDSARLSVATAIPMDELELGASIAVNGICLTVTNFGGGSFTADVSPETLGRSNLGALLPGSRVNLERALRLGDRLGGHWVSGHVDAVGTLEQAQRDGNAWRLTFRLPTEVNRYVVEKGSVAIDGISLTVNSVGDETFSVAIIPHTLALTTLKEAKVGARVNIETDILGKYVERLLGRSPRSESRAPVDLEFLAKHGFL</sequence>
<feature type="repeat" description="Lumazine-binding" evidence="11">
    <location>
        <begin position="1"/>
        <end position="96"/>
    </location>
</feature>
<evidence type="ECO:0000256" key="11">
    <source>
        <dbReference type="PROSITE-ProRule" id="PRU00524"/>
    </source>
</evidence>
<evidence type="ECO:0000256" key="1">
    <source>
        <dbReference type="ARBA" id="ARBA00000968"/>
    </source>
</evidence>
<dbReference type="GO" id="GO:0009231">
    <property type="term" value="P:riboflavin biosynthetic process"/>
    <property type="evidence" value="ECO:0007669"/>
    <property type="project" value="UniProtKB-KW"/>
</dbReference>
<evidence type="ECO:0000256" key="5">
    <source>
        <dbReference type="ARBA" id="ARBA00012827"/>
    </source>
</evidence>
<dbReference type="PANTHER" id="PTHR21098">
    <property type="entry name" value="RIBOFLAVIN SYNTHASE ALPHA CHAIN"/>
    <property type="match status" value="1"/>
</dbReference>
<keyword evidence="8 13" id="KW-0808">Transferase</keyword>
<dbReference type="SUPFAM" id="SSF63380">
    <property type="entry name" value="Riboflavin synthase domain-like"/>
    <property type="match status" value="2"/>
</dbReference>
<dbReference type="Pfam" id="PF00677">
    <property type="entry name" value="Lum_binding"/>
    <property type="match status" value="2"/>
</dbReference>
<dbReference type="Proteomes" id="UP000317155">
    <property type="component" value="Unassembled WGS sequence"/>
</dbReference>
<feature type="domain" description="Lumazine-binding" evidence="12">
    <location>
        <begin position="97"/>
        <end position="193"/>
    </location>
</feature>
<dbReference type="NCBIfam" id="NF006767">
    <property type="entry name" value="PRK09289.1"/>
    <property type="match status" value="1"/>
</dbReference>
<dbReference type="NCBIfam" id="NF009566">
    <property type="entry name" value="PRK13020.1"/>
    <property type="match status" value="1"/>
</dbReference>
<dbReference type="PIRSF" id="PIRSF000498">
    <property type="entry name" value="Riboflavin_syn_A"/>
    <property type="match status" value="1"/>
</dbReference>
<organism evidence="13 14">
    <name type="scientific">Trichloromonas acetexigens</name>
    <dbReference type="NCBI Taxonomy" id="38815"/>
    <lineage>
        <taxon>Bacteria</taxon>
        <taxon>Pseudomonadati</taxon>
        <taxon>Thermodesulfobacteriota</taxon>
        <taxon>Desulfuromonadia</taxon>
        <taxon>Desulfuromonadales</taxon>
        <taxon>Trichloromonadaceae</taxon>
        <taxon>Trichloromonas</taxon>
    </lineage>
</organism>
<dbReference type="PROSITE" id="PS51177">
    <property type="entry name" value="LUMAZINE_BIND"/>
    <property type="match status" value="2"/>
</dbReference>
<comment type="caution">
    <text evidence="13">The sequence shown here is derived from an EMBL/GenBank/DDBJ whole genome shotgun (WGS) entry which is preliminary data.</text>
</comment>
<evidence type="ECO:0000259" key="12">
    <source>
        <dbReference type="PROSITE" id="PS51177"/>
    </source>
</evidence>
<name>A0A550JHC4_9BACT</name>
<dbReference type="RefSeq" id="WP_092056790.1">
    <property type="nucleotide sequence ID" value="NZ_FOJJ01000023.1"/>
</dbReference>
<comment type="subunit">
    <text evidence="4">Homotrimer.</text>
</comment>
<dbReference type="PANTHER" id="PTHR21098:SF12">
    <property type="entry name" value="RIBOFLAVIN SYNTHASE"/>
    <property type="match status" value="1"/>
</dbReference>
<protein>
    <recommendedName>
        <fullName evidence="6 10">Riboflavin synthase</fullName>
        <ecNumber evidence="5 10">2.5.1.9</ecNumber>
    </recommendedName>
</protein>
<evidence type="ECO:0000256" key="10">
    <source>
        <dbReference type="NCBIfam" id="TIGR00187"/>
    </source>
</evidence>
<comment type="function">
    <text evidence="2">Catalyzes the dismutation of two molecules of 6,7-dimethyl-8-ribityllumazine, resulting in the formation of riboflavin and 5-amino-6-(D-ribitylamino)uracil.</text>
</comment>
<dbReference type="OrthoDB" id="9788537at2"/>
<dbReference type="InterPro" id="IPR001783">
    <property type="entry name" value="Lumazine-bd"/>
</dbReference>
<comment type="pathway">
    <text evidence="3">Cofactor biosynthesis; riboflavin biosynthesis; riboflavin from 2-hydroxy-3-oxobutyl phosphate and 5-amino-6-(D-ribitylamino)uracil: step 2/2.</text>
</comment>